<protein>
    <submittedName>
        <fullName evidence="1">Uncharacterized protein</fullName>
    </submittedName>
</protein>
<proteinExistence type="predicted"/>
<name>A0A974BRQ2_XENLA</name>
<evidence type="ECO:0000313" key="1">
    <source>
        <dbReference type="EMBL" id="OCT56949.1"/>
    </source>
</evidence>
<dbReference type="Proteomes" id="UP000694892">
    <property type="component" value="Unassembled WGS sequence"/>
</dbReference>
<dbReference type="AlphaFoldDB" id="A0A974BRQ2"/>
<reference evidence="1" key="1">
    <citation type="submission" date="2016-05" db="EMBL/GenBank/DDBJ databases">
        <title>WGS assembly of Xenopus laevis.</title>
        <authorList>
            <person name="Session A."/>
            <person name="Uno Y."/>
            <person name="Kwon T."/>
            <person name="Chapman J."/>
            <person name="Toyoda A."/>
            <person name="Takahashi S."/>
            <person name="Fukui A."/>
            <person name="Hikosaka A."/>
            <person name="Putnam N."/>
            <person name="Stites J."/>
            <person name="Van Heeringen S."/>
            <person name="Quigley I."/>
            <person name="Heinz S."/>
            <person name="Hellsten U."/>
            <person name="Lyons J."/>
            <person name="Suzuki A."/>
            <person name="Kondo M."/>
            <person name="Ogino H."/>
            <person name="Ochi H."/>
            <person name="Bogdanovic O."/>
            <person name="Lister R."/>
            <person name="Georgiou G."/>
            <person name="Paranjpe S."/>
            <person name="Van Kruijsbergen I."/>
            <person name="Mozaffari S."/>
            <person name="Shu S."/>
            <person name="Schmutz J."/>
            <person name="Jenkins J."/>
            <person name="Grimwood J."/>
            <person name="Carlson J."/>
            <person name="Mitros T."/>
            <person name="Simakov O."/>
            <person name="Heald R."/>
            <person name="Miller K."/>
            <person name="Haudenschild C."/>
            <person name="Kuroki Y."/>
            <person name="Tanaka T."/>
            <person name="Michiue T."/>
            <person name="Watanabe M."/>
            <person name="Kinoshita T."/>
            <person name="Ohta Y."/>
            <person name="Mawaribuchi S."/>
            <person name="Suzuki Y."/>
            <person name="Haramoto Y."/>
            <person name="Yamamoto T."/>
            <person name="Takagi C."/>
            <person name="Kitzman J."/>
            <person name="Shendure J."/>
            <person name="Nakayama T."/>
            <person name="Izutsu Y."/>
            <person name="Robert J."/>
            <person name="Dichmann D."/>
            <person name="Flajnik M."/>
            <person name="Houston D."/>
            <person name="Marcotte E."/>
            <person name="Wallingford J."/>
            <person name="Ito Y."/>
            <person name="Asashima M."/>
            <person name="Ueno N."/>
            <person name="Matsuda Y."/>
            <person name="Jan Veenstra G."/>
            <person name="Fujiyama A."/>
            <person name="Harland R."/>
            <person name="Taira M."/>
            <person name="Rokhsar D.S."/>
        </authorList>
    </citation>
    <scope>NUCLEOTIDE SEQUENCE</scope>
    <source>
        <strain evidence="1">J</strain>
        <tissue evidence="1">Blood</tissue>
    </source>
</reference>
<organism evidence="1">
    <name type="scientific">Xenopus laevis</name>
    <name type="common">African clawed frog</name>
    <dbReference type="NCBI Taxonomy" id="8355"/>
    <lineage>
        <taxon>Eukaryota</taxon>
        <taxon>Metazoa</taxon>
        <taxon>Chordata</taxon>
        <taxon>Craniata</taxon>
        <taxon>Vertebrata</taxon>
        <taxon>Euteleostomi</taxon>
        <taxon>Amphibia</taxon>
        <taxon>Batrachia</taxon>
        <taxon>Anura</taxon>
        <taxon>Pipoidea</taxon>
        <taxon>Pipidae</taxon>
        <taxon>Xenopodinae</taxon>
        <taxon>Xenopus</taxon>
        <taxon>Xenopus</taxon>
    </lineage>
</organism>
<dbReference type="EMBL" id="KV467241">
    <property type="protein sequence ID" value="OCT56949.1"/>
    <property type="molecule type" value="Genomic_DNA"/>
</dbReference>
<gene>
    <name evidence="1" type="ORF">XELAEV_18004188mg</name>
</gene>
<accession>A0A974BRQ2</accession>
<sequence length="100" mass="11433">MSTPCLYPLLTGTVSMLLLNPYFDMDLGLVCGQSPQNPVLPVISVGLMLPGSRHPTPRWRLCQRLWIIQGERNHRSVAIYCEMRRNHFIFAVFGSVLEQF</sequence>